<dbReference type="PANTHER" id="PTHR11895">
    <property type="entry name" value="TRANSAMIDASE"/>
    <property type="match status" value="1"/>
</dbReference>
<accession>S3CBV7</accession>
<feature type="region of interest" description="Disordered" evidence="1">
    <location>
        <begin position="1"/>
        <end position="34"/>
    </location>
</feature>
<evidence type="ECO:0000256" key="1">
    <source>
        <dbReference type="SAM" id="MobiDB-lite"/>
    </source>
</evidence>
<dbReference type="EMBL" id="KE148165">
    <property type="protein sequence ID" value="EPE03718.1"/>
    <property type="molecule type" value="Genomic_DNA"/>
</dbReference>
<dbReference type="SUPFAM" id="SSF75304">
    <property type="entry name" value="Amidase signature (AS) enzymes"/>
    <property type="match status" value="1"/>
</dbReference>
<feature type="domain" description="Amidase" evidence="2">
    <location>
        <begin position="123"/>
        <end position="230"/>
    </location>
</feature>
<organism evidence="3 4">
    <name type="scientific">Ophiostoma piceae (strain UAMH 11346)</name>
    <name type="common">Sap stain fungus</name>
    <dbReference type="NCBI Taxonomy" id="1262450"/>
    <lineage>
        <taxon>Eukaryota</taxon>
        <taxon>Fungi</taxon>
        <taxon>Dikarya</taxon>
        <taxon>Ascomycota</taxon>
        <taxon>Pezizomycotina</taxon>
        <taxon>Sordariomycetes</taxon>
        <taxon>Sordariomycetidae</taxon>
        <taxon>Ophiostomatales</taxon>
        <taxon>Ophiostomataceae</taxon>
        <taxon>Ophiostoma</taxon>
    </lineage>
</organism>
<dbReference type="InterPro" id="IPR000120">
    <property type="entry name" value="Amidase"/>
</dbReference>
<feature type="compositionally biased region" description="Basic and acidic residues" evidence="1">
    <location>
        <begin position="1"/>
        <end position="13"/>
    </location>
</feature>
<dbReference type="AlphaFoldDB" id="S3CBV7"/>
<feature type="domain" description="Amidase" evidence="2">
    <location>
        <begin position="247"/>
        <end position="584"/>
    </location>
</feature>
<proteinExistence type="predicted"/>
<protein>
    <submittedName>
        <fullName evidence="3">Amidase</fullName>
    </submittedName>
</protein>
<reference evidence="3 4" key="1">
    <citation type="journal article" date="2013" name="BMC Genomics">
        <title>The genome and transcriptome of the pine saprophyte Ophiostoma piceae, and a comparison with the bark beetle-associated pine pathogen Grosmannia clavigera.</title>
        <authorList>
            <person name="Haridas S."/>
            <person name="Wang Y."/>
            <person name="Lim L."/>
            <person name="Massoumi Alamouti S."/>
            <person name="Jackman S."/>
            <person name="Docking R."/>
            <person name="Robertson G."/>
            <person name="Birol I."/>
            <person name="Bohlmann J."/>
            <person name="Breuil C."/>
        </authorList>
    </citation>
    <scope>NUCLEOTIDE SEQUENCE [LARGE SCALE GENOMIC DNA]</scope>
    <source>
        <strain evidence="3 4">UAMH 11346</strain>
    </source>
</reference>
<evidence type="ECO:0000259" key="2">
    <source>
        <dbReference type="Pfam" id="PF01425"/>
    </source>
</evidence>
<dbReference type="Proteomes" id="UP000016923">
    <property type="component" value="Unassembled WGS sequence"/>
</dbReference>
<dbReference type="PANTHER" id="PTHR11895:SF171">
    <property type="entry name" value="AMIDASE DOMAIN-CONTAINING PROTEIN"/>
    <property type="match status" value="1"/>
</dbReference>
<dbReference type="STRING" id="1262450.S3CBV7"/>
<gene>
    <name evidence="3" type="ORF">F503_06424</name>
</gene>
<keyword evidence="4" id="KW-1185">Reference proteome</keyword>
<name>S3CBV7_OPHP1</name>
<dbReference type="OMA" id="GAFADHH"/>
<dbReference type="GO" id="GO:0003824">
    <property type="term" value="F:catalytic activity"/>
    <property type="evidence" value="ECO:0007669"/>
    <property type="project" value="InterPro"/>
</dbReference>
<feature type="compositionally biased region" description="Polar residues" evidence="1">
    <location>
        <begin position="16"/>
        <end position="29"/>
    </location>
</feature>
<sequence length="600" mass="63865">MAERYVATEHPRPETACQSLDHTLCQGSTDSDRKTISEDEFRKLVSSLGFEMTPKDQSDYFALIQEMEDEVLDVDDLPEYVDPVLVPSDADPLSSRKYYAPEKKDNPFNAWSHRFELKDSKAVATGILAGRTVALKDTVSVAGIPLTLGTEPYNLSKDTPYPIPTVDAPVVTRIIESGGVIAGTGTCEYYCMSGLSDTSATGPVNNPWLPGYSSGGSSSGCGVLTALKFVKAWREKRGIPVGDLGEGVDLAIGGDQGGSIRLPAAYCGIYGLKPTHGLVPYTGIGALHPIADHVGPMAGSLSDTALLLSAIAGYDGLDPRASPNTPLRANVPAYHELLDNAIADKKSRGEWSPTTAGRGLRVGVLKEALELPDMDPQVLEVVRNAAQKFERLGATVVDVSIPLHRKGGSIWTACMRGSVAEIFLDSKAPDLPSYTSTSVLPATLDQAWYDKVNIASPMVVTAVLGSAYLSNTERFPQRYRNKALMHAVQLRAAYDKALTEQVDVLLLPVTPSVAPPHHTRPDFGVLDMYRFNLGVSGNTGPFNVSGHPALAMPGGWGTASDSSKGKLPVGIQIVGKHNDEAGVLLAGSILEVAGLGLDDE</sequence>
<dbReference type="Pfam" id="PF01425">
    <property type="entry name" value="Amidase"/>
    <property type="match status" value="2"/>
</dbReference>
<evidence type="ECO:0000313" key="4">
    <source>
        <dbReference type="Proteomes" id="UP000016923"/>
    </source>
</evidence>
<dbReference type="InterPro" id="IPR023631">
    <property type="entry name" value="Amidase_dom"/>
</dbReference>
<dbReference type="Gene3D" id="3.90.1300.10">
    <property type="entry name" value="Amidase signature (AS) domain"/>
    <property type="match status" value="1"/>
</dbReference>
<dbReference type="OrthoDB" id="1879366at2759"/>
<dbReference type="InterPro" id="IPR036928">
    <property type="entry name" value="AS_sf"/>
</dbReference>
<dbReference type="HOGENOM" id="CLU_009600_18_1_1"/>
<dbReference type="VEuPathDB" id="FungiDB:F503_06424"/>
<dbReference type="eggNOG" id="KOG1211">
    <property type="taxonomic scope" value="Eukaryota"/>
</dbReference>
<evidence type="ECO:0000313" key="3">
    <source>
        <dbReference type="EMBL" id="EPE03718.1"/>
    </source>
</evidence>